<name>A0A0P1EV27_9RHOB</name>
<dbReference type="OrthoDB" id="7874037at2"/>
<dbReference type="GeneID" id="55491925"/>
<dbReference type="RefSeq" id="WP_058276257.1">
    <property type="nucleotide sequence ID" value="NZ_CYPU01000011.1"/>
</dbReference>
<dbReference type="EMBL" id="CYPU01000011">
    <property type="protein sequence ID" value="CUH46466.1"/>
    <property type="molecule type" value="Genomic_DNA"/>
</dbReference>
<evidence type="ECO:0000313" key="3">
    <source>
        <dbReference type="Proteomes" id="UP000050783"/>
    </source>
</evidence>
<sequence length="82" mass="8247">MGKNTKRTSSKLASQAAATLSDPNASATAKSLAASALAQSGTGKQTGAAMEDKASKVLQSDKYSDDTKSLAGTVLAQSNKAR</sequence>
<feature type="compositionally biased region" description="Low complexity" evidence="1">
    <location>
        <begin position="25"/>
        <end position="40"/>
    </location>
</feature>
<accession>A0A0P1EV27</accession>
<dbReference type="AlphaFoldDB" id="A0A0P1EV27"/>
<evidence type="ECO:0000256" key="1">
    <source>
        <dbReference type="SAM" id="MobiDB-lite"/>
    </source>
</evidence>
<gene>
    <name evidence="2" type="ORF">RUA4292_00632</name>
</gene>
<proteinExistence type="predicted"/>
<evidence type="ECO:0000313" key="2">
    <source>
        <dbReference type="EMBL" id="CUH46466.1"/>
    </source>
</evidence>
<feature type="compositionally biased region" description="Polar residues" evidence="1">
    <location>
        <begin position="10"/>
        <end position="24"/>
    </location>
</feature>
<reference evidence="2 3" key="1">
    <citation type="submission" date="2015-09" db="EMBL/GenBank/DDBJ databases">
        <authorList>
            <consortium name="Swine Surveillance"/>
        </authorList>
    </citation>
    <scope>NUCLEOTIDE SEQUENCE [LARGE SCALE GENOMIC DNA]</scope>
    <source>
        <strain evidence="2 3">CECT 4292</strain>
    </source>
</reference>
<protein>
    <submittedName>
        <fullName evidence="2">Uncharacterized protein</fullName>
    </submittedName>
</protein>
<organism evidence="2 3">
    <name type="scientific">Ruegeria atlantica</name>
    <dbReference type="NCBI Taxonomy" id="81569"/>
    <lineage>
        <taxon>Bacteria</taxon>
        <taxon>Pseudomonadati</taxon>
        <taxon>Pseudomonadota</taxon>
        <taxon>Alphaproteobacteria</taxon>
        <taxon>Rhodobacterales</taxon>
        <taxon>Roseobacteraceae</taxon>
        <taxon>Ruegeria</taxon>
    </lineage>
</organism>
<dbReference type="Proteomes" id="UP000050783">
    <property type="component" value="Unassembled WGS sequence"/>
</dbReference>
<feature type="region of interest" description="Disordered" evidence="1">
    <location>
        <begin position="1"/>
        <end position="82"/>
    </location>
</feature>